<gene>
    <name evidence="1" type="ORF">LDG_5562</name>
</gene>
<reference evidence="1 2" key="1">
    <citation type="journal article" date="2011" name="BMC Genomics">
        <title>Insight into cross-talk between intra-amoebal pathogens.</title>
        <authorList>
            <person name="Gimenez G."/>
            <person name="Bertelli C."/>
            <person name="Moliner C."/>
            <person name="Robert C."/>
            <person name="Raoult D."/>
            <person name="Fournier P.E."/>
            <person name="Greub G."/>
        </authorList>
    </citation>
    <scope>NUCLEOTIDE SEQUENCE [LARGE SCALE GENOMIC DNA]</scope>
    <source>
        <strain evidence="1 2">LLAP12</strain>
    </source>
</reference>
<dbReference type="HOGENOM" id="CLU_2523439_0_0_6"/>
<dbReference type="AlphaFoldDB" id="G9EK39"/>
<dbReference type="InParanoid" id="G9EK39"/>
<protein>
    <submittedName>
        <fullName evidence="1">Uncharacterized protein</fullName>
    </submittedName>
</protein>
<organism evidence="1 2">
    <name type="scientific">Legionella drancourtii LLAP12</name>
    <dbReference type="NCBI Taxonomy" id="658187"/>
    <lineage>
        <taxon>Bacteria</taxon>
        <taxon>Pseudomonadati</taxon>
        <taxon>Pseudomonadota</taxon>
        <taxon>Gammaproteobacteria</taxon>
        <taxon>Legionellales</taxon>
        <taxon>Legionellaceae</taxon>
        <taxon>Legionella</taxon>
    </lineage>
</organism>
<name>G9EK39_9GAMM</name>
<keyword evidence="2" id="KW-1185">Reference proteome</keyword>
<dbReference type="STRING" id="658187.LDG_5562"/>
<sequence length="84" mass="9806">MVGASGSKNRRVSGVWIFNNLNAWNLNKGCALYLHHDALYQLPEKFYSLLSYKLVLDDHIKSIQGRSVYEHLKLDWKWVQNNIS</sequence>
<dbReference type="EMBL" id="JH413800">
    <property type="protein sequence ID" value="EHL32371.1"/>
    <property type="molecule type" value="Genomic_DNA"/>
</dbReference>
<proteinExistence type="predicted"/>
<evidence type="ECO:0000313" key="1">
    <source>
        <dbReference type="EMBL" id="EHL32371.1"/>
    </source>
</evidence>
<evidence type="ECO:0000313" key="2">
    <source>
        <dbReference type="Proteomes" id="UP000002770"/>
    </source>
</evidence>
<accession>G9EK39</accession>
<dbReference type="Proteomes" id="UP000002770">
    <property type="component" value="Unassembled WGS sequence"/>
</dbReference>